<sequence length="107" mass="12736">MQICILLLLDMSCQVLNLNDRFYLKLFPEIRIIQENKQLYQRRKVHTAFNLILIIASFYVFRLPEHHGMRDTHYESSLLIQPILDFVTRLRQKTVLALSISILIAKH</sequence>
<dbReference type="AlphaFoldDB" id="A0A3M7SE12"/>
<keyword evidence="2" id="KW-1185">Reference proteome</keyword>
<accession>A0A3M7SE12</accession>
<name>A0A3M7SE12_BRAPC</name>
<organism evidence="1 2">
    <name type="scientific">Brachionus plicatilis</name>
    <name type="common">Marine rotifer</name>
    <name type="synonym">Brachionus muelleri</name>
    <dbReference type="NCBI Taxonomy" id="10195"/>
    <lineage>
        <taxon>Eukaryota</taxon>
        <taxon>Metazoa</taxon>
        <taxon>Spiralia</taxon>
        <taxon>Gnathifera</taxon>
        <taxon>Rotifera</taxon>
        <taxon>Eurotatoria</taxon>
        <taxon>Monogononta</taxon>
        <taxon>Pseudotrocha</taxon>
        <taxon>Ploima</taxon>
        <taxon>Brachionidae</taxon>
        <taxon>Brachionus</taxon>
    </lineage>
</organism>
<reference evidence="1 2" key="1">
    <citation type="journal article" date="2018" name="Sci. Rep.">
        <title>Genomic signatures of local adaptation to the degree of environmental predictability in rotifers.</title>
        <authorList>
            <person name="Franch-Gras L."/>
            <person name="Hahn C."/>
            <person name="Garcia-Roger E.M."/>
            <person name="Carmona M.J."/>
            <person name="Serra M."/>
            <person name="Gomez A."/>
        </authorList>
    </citation>
    <scope>NUCLEOTIDE SEQUENCE [LARGE SCALE GENOMIC DNA]</scope>
    <source>
        <strain evidence="1">HYR1</strain>
    </source>
</reference>
<dbReference type="EMBL" id="REGN01001561">
    <property type="protein sequence ID" value="RNA33887.1"/>
    <property type="molecule type" value="Genomic_DNA"/>
</dbReference>
<gene>
    <name evidence="1" type="ORF">BpHYR1_021110</name>
</gene>
<evidence type="ECO:0000313" key="1">
    <source>
        <dbReference type="EMBL" id="RNA33887.1"/>
    </source>
</evidence>
<comment type="caution">
    <text evidence="1">The sequence shown here is derived from an EMBL/GenBank/DDBJ whole genome shotgun (WGS) entry which is preliminary data.</text>
</comment>
<dbReference type="Proteomes" id="UP000276133">
    <property type="component" value="Unassembled WGS sequence"/>
</dbReference>
<evidence type="ECO:0000313" key="2">
    <source>
        <dbReference type="Proteomes" id="UP000276133"/>
    </source>
</evidence>
<protein>
    <submittedName>
        <fullName evidence="1">Uncharacterized protein</fullName>
    </submittedName>
</protein>
<proteinExistence type="predicted"/>